<protein>
    <submittedName>
        <fullName evidence="3">Uncharacterized protein</fullName>
    </submittedName>
</protein>
<evidence type="ECO:0000256" key="1">
    <source>
        <dbReference type="ARBA" id="ARBA00009861"/>
    </source>
</evidence>
<comment type="similarity">
    <text evidence="1">Belongs to the plant acyltransferase family.</text>
</comment>
<dbReference type="PANTHER" id="PTHR31147">
    <property type="entry name" value="ACYL TRANSFERASE 4"/>
    <property type="match status" value="1"/>
</dbReference>
<dbReference type="OrthoDB" id="1483986at2759"/>
<evidence type="ECO:0000256" key="2">
    <source>
        <dbReference type="ARBA" id="ARBA00022679"/>
    </source>
</evidence>
<evidence type="ECO:0000313" key="4">
    <source>
        <dbReference type="Proteomes" id="UP000824120"/>
    </source>
</evidence>
<dbReference type="GO" id="GO:0016740">
    <property type="term" value="F:transferase activity"/>
    <property type="evidence" value="ECO:0007669"/>
    <property type="project" value="UniProtKB-KW"/>
</dbReference>
<gene>
    <name evidence="3" type="ORF">H5410_042821</name>
</gene>
<dbReference type="Pfam" id="PF02458">
    <property type="entry name" value="Transferase"/>
    <property type="match status" value="1"/>
</dbReference>
<accession>A0A9J5XVF6</accession>
<comment type="caution">
    <text evidence="3">The sequence shown here is derived from an EMBL/GenBank/DDBJ whole genome shotgun (WGS) entry which is preliminary data.</text>
</comment>
<dbReference type="InterPro" id="IPR050898">
    <property type="entry name" value="Plant_acyltransferase"/>
</dbReference>
<proteinExistence type="inferred from homology"/>
<dbReference type="InterPro" id="IPR023213">
    <property type="entry name" value="CAT-like_dom_sf"/>
</dbReference>
<dbReference type="Gene3D" id="3.30.559.10">
    <property type="entry name" value="Chloramphenicol acetyltransferase-like domain"/>
    <property type="match status" value="2"/>
</dbReference>
<dbReference type="AlphaFoldDB" id="A0A9J5XVF6"/>
<dbReference type="EMBL" id="JACXVP010000008">
    <property type="protein sequence ID" value="KAG5592307.1"/>
    <property type="molecule type" value="Genomic_DNA"/>
</dbReference>
<dbReference type="PANTHER" id="PTHR31147:SF66">
    <property type="entry name" value="OS05G0315700 PROTEIN"/>
    <property type="match status" value="1"/>
</dbReference>
<organism evidence="3 4">
    <name type="scientific">Solanum commersonii</name>
    <name type="common">Commerson's wild potato</name>
    <name type="synonym">Commerson's nightshade</name>
    <dbReference type="NCBI Taxonomy" id="4109"/>
    <lineage>
        <taxon>Eukaryota</taxon>
        <taxon>Viridiplantae</taxon>
        <taxon>Streptophyta</taxon>
        <taxon>Embryophyta</taxon>
        <taxon>Tracheophyta</taxon>
        <taxon>Spermatophyta</taxon>
        <taxon>Magnoliopsida</taxon>
        <taxon>eudicotyledons</taxon>
        <taxon>Gunneridae</taxon>
        <taxon>Pentapetalae</taxon>
        <taxon>asterids</taxon>
        <taxon>lamiids</taxon>
        <taxon>Solanales</taxon>
        <taxon>Solanaceae</taxon>
        <taxon>Solanoideae</taxon>
        <taxon>Solaneae</taxon>
        <taxon>Solanum</taxon>
    </lineage>
</organism>
<keyword evidence="4" id="KW-1185">Reference proteome</keyword>
<keyword evidence="2" id="KW-0808">Transferase</keyword>
<dbReference type="Proteomes" id="UP000824120">
    <property type="component" value="Chromosome 8"/>
</dbReference>
<name>A0A9J5XVF6_SOLCO</name>
<reference evidence="3 4" key="1">
    <citation type="submission" date="2020-09" db="EMBL/GenBank/DDBJ databases">
        <title>De no assembly of potato wild relative species, Solanum commersonii.</title>
        <authorList>
            <person name="Cho K."/>
        </authorList>
    </citation>
    <scope>NUCLEOTIDE SEQUENCE [LARGE SCALE GENOMIC DNA]</scope>
    <source>
        <strain evidence="3">LZ3.2</strain>
        <tissue evidence="3">Leaf</tissue>
    </source>
</reference>
<sequence length="449" mass="51194">MEQQLPSPSSLLITRRKSELIVPAITTPREIKHLSDIDDRDGLRFHISNLFFYEYNPSMEGVDPTKVIKDGLSKTLVFYYPLTGRLIKGPNGKLMVNCNGEGILFTDAYANVELEMLGEFIKPPCPYLEDLLYNVPSSDGIIDCPLMLIQVTRFSCGGFALAVRVNHIMCDAFGLVLFLNAVTDFVKFKAFSPSILPVWQRDILNARPSPCITCKHSEFEEEIESTNAWLTMEKELIQRSFFFGEEEIEAIRDQVPQIHRSSGRFELLTSFLWKHRTISLNLNPEEIVRMTYFITIREKFEHLKIPNGYYGNAFAFPTAVTKAGFLTSYPLTYALELIKKAKNQVNEEYFRSMVDLMVIKGRPGITQSWNFGISNTFHVGFDKVDFGWGEPKYGGPVRADSFFSFFVACKNNKGKKGILVTINLPPKAMEIFEDVIYKLTLNVKKLSKL</sequence>
<evidence type="ECO:0000313" key="3">
    <source>
        <dbReference type="EMBL" id="KAG5592307.1"/>
    </source>
</evidence>